<dbReference type="RefSeq" id="WP_040140386.1">
    <property type="nucleotide sequence ID" value="NZ_CP006988.1"/>
</dbReference>
<dbReference type="PANTHER" id="PTHR42770:SF13">
    <property type="entry name" value="L-METHIONINE_BRANCHED-CHAIN AMINO ACID EXPORTER YJEH"/>
    <property type="match status" value="1"/>
</dbReference>
<keyword evidence="2" id="KW-1003">Cell membrane</keyword>
<dbReference type="GO" id="GO:0022857">
    <property type="term" value="F:transmembrane transporter activity"/>
    <property type="evidence" value="ECO:0007669"/>
    <property type="project" value="InterPro"/>
</dbReference>
<dbReference type="PANTHER" id="PTHR42770">
    <property type="entry name" value="AMINO ACID TRANSPORTER-RELATED"/>
    <property type="match status" value="1"/>
</dbReference>
<feature type="transmembrane region" description="Helical" evidence="6">
    <location>
        <begin position="269"/>
        <end position="295"/>
    </location>
</feature>
<evidence type="ECO:0000313" key="7">
    <source>
        <dbReference type="EMBL" id="AIC29883.1"/>
    </source>
</evidence>
<reference evidence="7 8" key="1">
    <citation type="submission" date="2013-12" db="EMBL/GenBank/DDBJ databases">
        <title>Complete genome sequence of Rhizobium etli bv. mimosae IE4771.</title>
        <authorList>
            <person name="Bustos P."/>
            <person name="Santamaria R.I."/>
            <person name="Lozano L."/>
            <person name="Ormeno-Orrillo E."/>
            <person name="Rogel M.A."/>
            <person name="Romero D."/>
            <person name="Cevallos M.A."/>
            <person name="Martinez-Romero E."/>
            <person name="Gonzalez V."/>
        </authorList>
    </citation>
    <scope>NUCLEOTIDE SEQUENCE [LARGE SCALE GENOMIC DNA]</scope>
    <source>
        <strain evidence="7 8">IE4771</strain>
        <plasmid evidence="8">Plasmid pRetIE4771b</plasmid>
    </source>
</reference>
<evidence type="ECO:0000256" key="5">
    <source>
        <dbReference type="ARBA" id="ARBA00023136"/>
    </source>
</evidence>
<feature type="transmembrane region" description="Helical" evidence="6">
    <location>
        <begin position="12"/>
        <end position="34"/>
    </location>
</feature>
<dbReference type="OrthoDB" id="9762947at2"/>
<dbReference type="Pfam" id="PF13520">
    <property type="entry name" value="AA_permease_2"/>
    <property type="match status" value="1"/>
</dbReference>
<dbReference type="AlphaFoldDB" id="A0A060I411"/>
<protein>
    <submittedName>
        <fullName evidence="7">Amino acid/polyamine transporter protein</fullName>
    </submittedName>
</protein>
<sequence length="413" mass="44241">MSDRKDNIGGHLGVVTGMLLIVSVILGSGILVLPGLVYEKIGRDGIYAWIGCAALCMPILLTMIILAGTHPSAGGVAYYAKLAFGQYAELFVSLLFLGATVLGLPSIAIVGATYLEKTSHLGVDIHVFAALLILLAAAFARSSGGTLRNAVNLVGGGSLFILLVMLLAFLVLEIWDKDVRFDPPSSFSAIVSQFPLIFFSFTGWDIACHLSEDFREPKVNFGRAMFFAFIVVCGVYVASAAIVQLADIRANYNTPMYEVGIHVLPSAPIWLVPLIGVSLIAANLFGSVVAVSRLVAYLSRRNFLPPNLNIAPRNSVYAVTAALLLVLACDRIGVLNIEVMFSLAGMNFLAIYIISALALVRLLPTRSSSLLATLIIVPSLAIMMSVLSSLLYIGIIALLAYWLDQESGRGWLE</sequence>
<geneLocation type="plasmid" evidence="7 8">
    <name>pRetIE4771b</name>
</geneLocation>
<dbReference type="HOGENOM" id="CLU_007946_18_0_5"/>
<name>A0A060I411_RHIET</name>
<proteinExistence type="predicted"/>
<organism evidence="7 8">
    <name type="scientific">Rhizobium etli bv. mimosae str. IE4771</name>
    <dbReference type="NCBI Taxonomy" id="1432050"/>
    <lineage>
        <taxon>Bacteria</taxon>
        <taxon>Pseudomonadati</taxon>
        <taxon>Pseudomonadota</taxon>
        <taxon>Alphaproteobacteria</taxon>
        <taxon>Hyphomicrobiales</taxon>
        <taxon>Rhizobiaceae</taxon>
        <taxon>Rhizobium/Agrobacterium group</taxon>
        <taxon>Rhizobium</taxon>
    </lineage>
</organism>
<evidence type="ECO:0000256" key="6">
    <source>
        <dbReference type="SAM" id="Phobius"/>
    </source>
</evidence>
<dbReference type="InterPro" id="IPR050367">
    <property type="entry name" value="APC_superfamily"/>
</dbReference>
<evidence type="ECO:0000313" key="8">
    <source>
        <dbReference type="Proteomes" id="UP000027180"/>
    </source>
</evidence>
<keyword evidence="7" id="KW-0614">Plasmid</keyword>
<evidence type="ECO:0000256" key="2">
    <source>
        <dbReference type="ARBA" id="ARBA00022475"/>
    </source>
</evidence>
<dbReference type="EMBL" id="CP006988">
    <property type="protein sequence ID" value="AIC29883.1"/>
    <property type="molecule type" value="Genomic_DNA"/>
</dbReference>
<feature type="transmembrane region" description="Helical" evidence="6">
    <location>
        <begin position="370"/>
        <end position="403"/>
    </location>
</feature>
<keyword evidence="5 6" id="KW-0472">Membrane</keyword>
<dbReference type="Proteomes" id="UP000027180">
    <property type="component" value="Plasmid pRetIE4771b"/>
</dbReference>
<dbReference type="GO" id="GO:0005886">
    <property type="term" value="C:plasma membrane"/>
    <property type="evidence" value="ECO:0007669"/>
    <property type="project" value="UniProtKB-SubCell"/>
</dbReference>
<feature type="transmembrane region" description="Helical" evidence="6">
    <location>
        <begin position="121"/>
        <end position="139"/>
    </location>
</feature>
<comment type="subcellular location">
    <subcellularLocation>
        <location evidence="1">Cell membrane</location>
        <topology evidence="1">Multi-pass membrane protein</topology>
    </subcellularLocation>
</comment>
<dbReference type="Gene3D" id="1.20.1740.10">
    <property type="entry name" value="Amino acid/polyamine transporter I"/>
    <property type="match status" value="1"/>
</dbReference>
<keyword evidence="4 6" id="KW-1133">Transmembrane helix</keyword>
<feature type="transmembrane region" description="Helical" evidence="6">
    <location>
        <begin position="46"/>
        <end position="69"/>
    </location>
</feature>
<accession>A0A060I411</accession>
<evidence type="ECO:0000256" key="4">
    <source>
        <dbReference type="ARBA" id="ARBA00022989"/>
    </source>
</evidence>
<dbReference type="InterPro" id="IPR002293">
    <property type="entry name" value="AA/rel_permease1"/>
</dbReference>
<evidence type="ECO:0000256" key="1">
    <source>
        <dbReference type="ARBA" id="ARBA00004651"/>
    </source>
</evidence>
<dbReference type="KEGG" id="rei:IE4771_PB00152"/>
<evidence type="ECO:0000256" key="3">
    <source>
        <dbReference type="ARBA" id="ARBA00022692"/>
    </source>
</evidence>
<feature type="transmembrane region" description="Helical" evidence="6">
    <location>
        <begin position="90"/>
        <end position="115"/>
    </location>
</feature>
<feature type="transmembrane region" description="Helical" evidence="6">
    <location>
        <begin position="151"/>
        <end position="175"/>
    </location>
</feature>
<feature type="transmembrane region" description="Helical" evidence="6">
    <location>
        <begin position="187"/>
        <end position="204"/>
    </location>
</feature>
<gene>
    <name evidence="7" type="ORF">IE4771_PB00152</name>
</gene>
<dbReference type="PIRSF" id="PIRSF006060">
    <property type="entry name" value="AA_transporter"/>
    <property type="match status" value="1"/>
</dbReference>
<keyword evidence="3 6" id="KW-0812">Transmembrane</keyword>
<feature type="transmembrane region" description="Helical" evidence="6">
    <location>
        <begin position="340"/>
        <end position="363"/>
    </location>
</feature>
<feature type="transmembrane region" description="Helical" evidence="6">
    <location>
        <begin position="225"/>
        <end position="246"/>
    </location>
</feature>